<reference evidence="10" key="1">
    <citation type="submission" date="2016-10" db="EMBL/GenBank/DDBJ databases">
        <authorList>
            <person name="Varghese N."/>
            <person name="Submissions S."/>
        </authorList>
    </citation>
    <scope>NUCLEOTIDE SEQUENCE [LARGE SCALE GENOMIC DNA]</scope>
    <source>
        <strain evidence="10">FP5</strain>
    </source>
</reference>
<evidence type="ECO:0000256" key="2">
    <source>
        <dbReference type="ARBA" id="ARBA00023015"/>
    </source>
</evidence>
<dbReference type="InterPro" id="IPR013324">
    <property type="entry name" value="RNA_pol_sigma_r3/r4-like"/>
</dbReference>
<keyword evidence="10" id="KW-1185">Reference proteome</keyword>
<evidence type="ECO:0000256" key="6">
    <source>
        <dbReference type="RuleBase" id="RU000716"/>
    </source>
</evidence>
<keyword evidence="4 6" id="KW-0238">DNA-binding</keyword>
<dbReference type="GO" id="GO:0003677">
    <property type="term" value="F:DNA binding"/>
    <property type="evidence" value="ECO:0007669"/>
    <property type="project" value="UniProtKB-KW"/>
</dbReference>
<keyword evidence="5 6" id="KW-0804">Transcription</keyword>
<dbReference type="InterPro" id="IPR014284">
    <property type="entry name" value="RNA_pol_sigma-70_dom"/>
</dbReference>
<feature type="domain" description="RNA polymerase sigma-70 region 2" evidence="7">
    <location>
        <begin position="8"/>
        <end position="75"/>
    </location>
</feature>
<dbReference type="NCBIfam" id="NF007220">
    <property type="entry name" value="PRK09639.1-5"/>
    <property type="match status" value="1"/>
</dbReference>
<dbReference type="Gene3D" id="1.10.10.10">
    <property type="entry name" value="Winged helix-like DNA-binding domain superfamily/Winged helix DNA-binding domain"/>
    <property type="match status" value="1"/>
</dbReference>
<dbReference type="Proteomes" id="UP000198897">
    <property type="component" value="Unassembled WGS sequence"/>
</dbReference>
<gene>
    <name evidence="9" type="ORF">SAMN05216353_103174</name>
</gene>
<dbReference type="PANTHER" id="PTHR43133:SF60">
    <property type="entry name" value="RNA POLYMERASE SIGMA FACTOR SIGV"/>
    <property type="match status" value="1"/>
</dbReference>
<dbReference type="GO" id="GO:0006352">
    <property type="term" value="P:DNA-templated transcription initiation"/>
    <property type="evidence" value="ECO:0007669"/>
    <property type="project" value="InterPro"/>
</dbReference>
<dbReference type="PROSITE" id="PS01063">
    <property type="entry name" value="SIGMA70_ECF"/>
    <property type="match status" value="1"/>
</dbReference>
<organism evidence="9 10">
    <name type="scientific">Halobacillus alkaliphilus</name>
    <dbReference type="NCBI Taxonomy" id="396056"/>
    <lineage>
        <taxon>Bacteria</taxon>
        <taxon>Bacillati</taxon>
        <taxon>Bacillota</taxon>
        <taxon>Bacilli</taxon>
        <taxon>Bacillales</taxon>
        <taxon>Bacillaceae</taxon>
        <taxon>Halobacillus</taxon>
    </lineage>
</organism>
<dbReference type="CDD" id="cd06171">
    <property type="entry name" value="Sigma70_r4"/>
    <property type="match status" value="1"/>
</dbReference>
<keyword evidence="2 6" id="KW-0805">Transcription regulation</keyword>
<dbReference type="InterPro" id="IPR039425">
    <property type="entry name" value="RNA_pol_sigma-70-like"/>
</dbReference>
<evidence type="ECO:0000256" key="5">
    <source>
        <dbReference type="ARBA" id="ARBA00023163"/>
    </source>
</evidence>
<dbReference type="InterPro" id="IPR013325">
    <property type="entry name" value="RNA_pol_sigma_r2"/>
</dbReference>
<evidence type="ECO:0000256" key="4">
    <source>
        <dbReference type="ARBA" id="ARBA00023125"/>
    </source>
</evidence>
<feature type="domain" description="RNA polymerase sigma factor 70 region 4 type 2" evidence="8">
    <location>
        <begin position="113"/>
        <end position="163"/>
    </location>
</feature>
<accession>A0A1I2K7X3</accession>
<dbReference type="InterPro" id="IPR036388">
    <property type="entry name" value="WH-like_DNA-bd_sf"/>
</dbReference>
<evidence type="ECO:0000259" key="7">
    <source>
        <dbReference type="Pfam" id="PF04542"/>
    </source>
</evidence>
<dbReference type="Pfam" id="PF04542">
    <property type="entry name" value="Sigma70_r2"/>
    <property type="match status" value="1"/>
</dbReference>
<dbReference type="InterPro" id="IPR013249">
    <property type="entry name" value="RNA_pol_sigma70_r4_t2"/>
</dbReference>
<dbReference type="SUPFAM" id="SSF88659">
    <property type="entry name" value="Sigma3 and sigma4 domains of RNA polymerase sigma factors"/>
    <property type="match status" value="1"/>
</dbReference>
<dbReference type="SUPFAM" id="SSF88946">
    <property type="entry name" value="Sigma2 domain of RNA polymerase sigma factors"/>
    <property type="match status" value="1"/>
</dbReference>
<proteinExistence type="inferred from homology"/>
<evidence type="ECO:0000256" key="3">
    <source>
        <dbReference type="ARBA" id="ARBA00023082"/>
    </source>
</evidence>
<dbReference type="EMBL" id="FOOG01000003">
    <property type="protein sequence ID" value="SFF62419.1"/>
    <property type="molecule type" value="Genomic_DNA"/>
</dbReference>
<evidence type="ECO:0000313" key="9">
    <source>
        <dbReference type="EMBL" id="SFF62419.1"/>
    </source>
</evidence>
<dbReference type="OrthoDB" id="9794508at2"/>
<evidence type="ECO:0000256" key="1">
    <source>
        <dbReference type="ARBA" id="ARBA00010641"/>
    </source>
</evidence>
<dbReference type="GO" id="GO:0016987">
    <property type="term" value="F:sigma factor activity"/>
    <property type="evidence" value="ECO:0007669"/>
    <property type="project" value="UniProtKB-KW"/>
</dbReference>
<name>A0A1I2K7X3_9BACI</name>
<dbReference type="NCBIfam" id="TIGR02937">
    <property type="entry name" value="sigma70-ECF"/>
    <property type="match status" value="1"/>
</dbReference>
<dbReference type="RefSeq" id="WP_089750161.1">
    <property type="nucleotide sequence ID" value="NZ_FOOG01000003.1"/>
</dbReference>
<dbReference type="AlphaFoldDB" id="A0A1I2K7X3"/>
<dbReference type="PANTHER" id="PTHR43133">
    <property type="entry name" value="RNA POLYMERASE ECF-TYPE SIGMA FACTO"/>
    <property type="match status" value="1"/>
</dbReference>
<dbReference type="Pfam" id="PF08281">
    <property type="entry name" value="Sigma70_r4_2"/>
    <property type="match status" value="1"/>
</dbReference>
<protein>
    <recommendedName>
        <fullName evidence="6">RNA polymerase sigma factor</fullName>
    </recommendedName>
</protein>
<dbReference type="InterPro" id="IPR007627">
    <property type="entry name" value="RNA_pol_sigma70_r2"/>
</dbReference>
<dbReference type="Gene3D" id="1.10.1740.10">
    <property type="match status" value="1"/>
</dbReference>
<comment type="similarity">
    <text evidence="1 6">Belongs to the sigma-70 factor family. ECF subfamily.</text>
</comment>
<evidence type="ECO:0000313" key="10">
    <source>
        <dbReference type="Proteomes" id="UP000198897"/>
    </source>
</evidence>
<dbReference type="GO" id="GO:0006950">
    <property type="term" value="P:response to stress"/>
    <property type="evidence" value="ECO:0007669"/>
    <property type="project" value="UniProtKB-ARBA"/>
</dbReference>
<dbReference type="InterPro" id="IPR000838">
    <property type="entry name" value="RNA_pol_sigma70_ECF_CS"/>
</dbReference>
<sequence>MKTFFDELYENYHHDLFQYLIYMVKDRDLVEDLVQDVYIKVLKSYQSFDGRSTEKTWLLSIARHVAIDYFRKQKRKRNRIMGFFDWNEKGEQLKDHSSLPDEIAVQNDEMKQVYKALDNCTLDQRNVIIFRFIQGMSIQETAEILNWSESKVKTTQHRGMKSLKEMMDKPMEGGVQREA</sequence>
<keyword evidence="3 6" id="KW-0731">Sigma factor</keyword>
<dbReference type="NCBIfam" id="NF007217">
    <property type="entry name" value="PRK09639.1-1"/>
    <property type="match status" value="1"/>
</dbReference>
<evidence type="ECO:0000259" key="8">
    <source>
        <dbReference type="Pfam" id="PF08281"/>
    </source>
</evidence>